<reference evidence="2" key="1">
    <citation type="submission" date="2016-04" db="EMBL/GenBank/DDBJ databases">
        <authorList>
            <person name="Chen L."/>
            <person name="Zhuang W."/>
            <person name="Wang G."/>
        </authorList>
    </citation>
    <scope>NUCLEOTIDE SEQUENCE [LARGE SCALE GENOMIC DNA]</scope>
    <source>
        <strain evidence="2">208</strain>
    </source>
</reference>
<dbReference type="InterPro" id="IPR029058">
    <property type="entry name" value="AB_hydrolase_fold"/>
</dbReference>
<dbReference type="EMBL" id="LWBP01000210">
    <property type="protein sequence ID" value="OQP53511.1"/>
    <property type="molecule type" value="Genomic_DNA"/>
</dbReference>
<dbReference type="PANTHER" id="PTHR35560">
    <property type="entry name" value="BLL0132 PROTEIN"/>
    <property type="match status" value="1"/>
</dbReference>
<evidence type="ECO:0000313" key="2">
    <source>
        <dbReference type="Proteomes" id="UP000192276"/>
    </source>
</evidence>
<gene>
    <name evidence="1" type="ORF">A4R26_05880</name>
</gene>
<keyword evidence="2" id="KW-1185">Reference proteome</keyword>
<protein>
    <recommendedName>
        <fullName evidence="3">Alpha/beta hydrolase</fullName>
    </recommendedName>
</protein>
<evidence type="ECO:0000313" key="1">
    <source>
        <dbReference type="EMBL" id="OQP53511.1"/>
    </source>
</evidence>
<dbReference type="SUPFAM" id="SSF53474">
    <property type="entry name" value="alpha/beta-Hydrolases"/>
    <property type="match status" value="1"/>
</dbReference>
<comment type="caution">
    <text evidence="1">The sequence shown here is derived from an EMBL/GenBank/DDBJ whole genome shotgun (WGS) entry which is preliminary data.</text>
</comment>
<organism evidence="1 2">
    <name type="scientific">Niastella populi</name>
    <dbReference type="NCBI Taxonomy" id="550983"/>
    <lineage>
        <taxon>Bacteria</taxon>
        <taxon>Pseudomonadati</taxon>
        <taxon>Bacteroidota</taxon>
        <taxon>Chitinophagia</taxon>
        <taxon>Chitinophagales</taxon>
        <taxon>Chitinophagaceae</taxon>
        <taxon>Niastella</taxon>
    </lineage>
</organism>
<dbReference type="AlphaFoldDB" id="A0A1V9F5E2"/>
<dbReference type="Gene3D" id="3.40.50.1820">
    <property type="entry name" value="alpha/beta hydrolase"/>
    <property type="match status" value="1"/>
</dbReference>
<name>A0A1V9F5E2_9BACT</name>
<proteinExistence type="predicted"/>
<evidence type="ECO:0008006" key="3">
    <source>
        <dbReference type="Google" id="ProtNLM"/>
    </source>
</evidence>
<sequence length="296" mass="33113">MQLVLGSSPNTNNEIKAGSGKFSFANSRNGKQVTVHYYLPKTLNKNSPVLFVMHGAGRNGGPYRDTWVEHADRYNVLVLAPEYSDDKYPGFWNYNLAGMISDVKVNKERTGIDSYKINSKKEEWVFDDFDEIFDAVKDSLKLKVKTYDMFGHSAGGQILHRLAMFKPGSKANRILASNSGWYTVPDSTALFPYGLKNSTATKKLLTKAFKAQLIVFLGEKDNENEKRGDLVRSAEVDVQGTGRLARGKYFYTKAKQYADALRVGLKWKLVIVPDVGHDHIAMGNAAAKYLYGSEND</sequence>
<accession>A0A1V9F5E2</accession>
<dbReference type="PANTHER" id="PTHR35560:SF3">
    <property type="entry name" value="PEPTIDASE S9 PROLYL OLIGOPEPTIDASE CATALYTIC DOMAIN-CONTAINING PROTEIN"/>
    <property type="match status" value="1"/>
</dbReference>
<dbReference type="STRING" id="550983.A4R26_05880"/>
<dbReference type="Proteomes" id="UP000192276">
    <property type="component" value="Unassembled WGS sequence"/>
</dbReference>